<evidence type="ECO:0000313" key="2">
    <source>
        <dbReference type="Proteomes" id="UP000004849"/>
    </source>
</evidence>
<gene>
    <name evidence="1" type="ORF">BACDOR_00749</name>
</gene>
<reference evidence="1 2" key="1">
    <citation type="submission" date="2008-10" db="EMBL/GenBank/DDBJ databases">
        <title>Draft genome sequence of Bacteroides dorei (DSM 17855).</title>
        <authorList>
            <person name="Sudarsanam P."/>
            <person name="Ley R."/>
            <person name="Guruge J."/>
            <person name="Turnbaugh P.J."/>
            <person name="Mahowald M."/>
            <person name="Liep D."/>
            <person name="Gordon J."/>
        </authorList>
    </citation>
    <scope>NUCLEOTIDE SEQUENCE [LARGE SCALE GENOMIC DNA]</scope>
    <source>
        <strain evidence="1 2">DSM 17855</strain>
    </source>
</reference>
<sequence length="47" mass="5355">MVNEANILIISEKTDAKWILIFQTEEQKKKAGTDFPVISLELHSIVL</sequence>
<evidence type="ECO:0000313" key="1">
    <source>
        <dbReference type="EMBL" id="EEB27062.1"/>
    </source>
</evidence>
<dbReference type="Proteomes" id="UP000004849">
    <property type="component" value="Unassembled WGS sequence"/>
</dbReference>
<reference evidence="1 2" key="2">
    <citation type="submission" date="2008-10" db="EMBL/GenBank/DDBJ databases">
        <authorList>
            <person name="Fulton L."/>
            <person name="Clifton S."/>
            <person name="Fulton B."/>
            <person name="Xu J."/>
            <person name="Minx P."/>
            <person name="Pepin K.H."/>
            <person name="Johnson M."/>
            <person name="Thiruvilangam P."/>
            <person name="Bhonagiri V."/>
            <person name="Nash W.E."/>
            <person name="Mardis E.R."/>
            <person name="Wilson R.K."/>
        </authorList>
    </citation>
    <scope>NUCLEOTIDE SEQUENCE [LARGE SCALE GENOMIC DNA]</scope>
    <source>
        <strain evidence="1 2">DSM 17855</strain>
    </source>
</reference>
<proteinExistence type="predicted"/>
<accession>B6VTW5</accession>
<dbReference type="AlphaFoldDB" id="B6VTW5"/>
<protein>
    <submittedName>
        <fullName evidence="1">Uncharacterized protein</fullName>
    </submittedName>
</protein>
<dbReference type="HOGENOM" id="CLU_3164571_0_0_10"/>
<organism evidence="1 2">
    <name type="scientific">Phocaeicola dorei DSM 17855</name>
    <dbReference type="NCBI Taxonomy" id="483217"/>
    <lineage>
        <taxon>Bacteria</taxon>
        <taxon>Pseudomonadati</taxon>
        <taxon>Bacteroidota</taxon>
        <taxon>Bacteroidia</taxon>
        <taxon>Bacteroidales</taxon>
        <taxon>Bacteroidaceae</taxon>
        <taxon>Phocaeicola</taxon>
    </lineage>
</organism>
<name>B6VTW5_9BACT</name>
<dbReference type="EMBL" id="ABWZ01000013">
    <property type="protein sequence ID" value="EEB27062.1"/>
    <property type="molecule type" value="Genomic_DNA"/>
</dbReference>